<dbReference type="InterPro" id="IPR015928">
    <property type="entry name" value="Aconitase/3IPM_dehydase_swvl"/>
</dbReference>
<reference evidence="1 2" key="1">
    <citation type="submission" date="2018-11" db="EMBL/GenBank/DDBJ databases">
        <title>Genomic profiling of Staphylococcus species from a Poultry farm system in KwaZulu-Natal, South Africa.</title>
        <authorList>
            <person name="Amoako D.G."/>
            <person name="Somboro A.M."/>
            <person name="Abia A.L.K."/>
            <person name="Bester L.A."/>
            <person name="Essack S.Y."/>
        </authorList>
    </citation>
    <scope>NUCLEOTIDE SEQUENCE [LARGE SCALE GENOMIC DNA]</scope>
    <source>
        <strain evidence="1 2">SA9</strain>
    </source>
</reference>
<dbReference type="SUPFAM" id="SSF52016">
    <property type="entry name" value="LeuD/IlvD-like"/>
    <property type="match status" value="1"/>
</dbReference>
<proteinExistence type="predicted"/>
<feature type="non-terminal residue" evidence="1">
    <location>
        <position position="29"/>
    </location>
</feature>
<protein>
    <submittedName>
        <fullName evidence="1">3-isopropylmalate dehydratase small subunit</fullName>
        <ecNumber evidence="1">4.2.1.33</ecNumber>
    </submittedName>
</protein>
<dbReference type="GO" id="GO:0003861">
    <property type="term" value="F:3-isopropylmalate dehydratase activity"/>
    <property type="evidence" value="ECO:0007669"/>
    <property type="project" value="UniProtKB-EC"/>
</dbReference>
<evidence type="ECO:0000313" key="2">
    <source>
        <dbReference type="Proteomes" id="UP000293434"/>
    </source>
</evidence>
<dbReference type="AlphaFoldDB" id="A0AB74DY76"/>
<organism evidence="1 2">
    <name type="scientific">Staphylococcus aureus</name>
    <dbReference type="NCBI Taxonomy" id="1280"/>
    <lineage>
        <taxon>Bacteria</taxon>
        <taxon>Bacillati</taxon>
        <taxon>Bacillota</taxon>
        <taxon>Bacilli</taxon>
        <taxon>Bacillales</taxon>
        <taxon>Staphylococcaceae</taxon>
        <taxon>Staphylococcus</taxon>
    </lineage>
</organism>
<name>A0AB74DY76_STAAU</name>
<gene>
    <name evidence="1" type="primary">leuD</name>
    <name evidence="1" type="ORF">EIG94_17480</name>
</gene>
<dbReference type="EC" id="4.2.1.33" evidence="1"/>
<dbReference type="Gene3D" id="3.20.19.10">
    <property type="entry name" value="Aconitase, domain 4"/>
    <property type="match status" value="1"/>
</dbReference>
<dbReference type="Proteomes" id="UP000293434">
    <property type="component" value="Unassembled WGS sequence"/>
</dbReference>
<comment type="caution">
    <text evidence="1">The sequence shown here is derived from an EMBL/GenBank/DDBJ whole genome shotgun (WGS) entry which is preliminary data.</text>
</comment>
<evidence type="ECO:0000313" key="1">
    <source>
        <dbReference type="EMBL" id="RZH87441.1"/>
    </source>
</evidence>
<dbReference type="EMBL" id="RQTC01000802">
    <property type="protein sequence ID" value="RZH87441.1"/>
    <property type="molecule type" value="Genomic_DNA"/>
</dbReference>
<keyword evidence="1" id="KW-0456">Lyase</keyword>
<sequence>MAAIKPITTYKGKIVPLFNDNIDTDQIIP</sequence>
<accession>A0AB74DY76</accession>